<evidence type="ECO:0000256" key="1">
    <source>
        <dbReference type="ARBA" id="ARBA00004141"/>
    </source>
</evidence>
<keyword evidence="6 8" id="KW-0472">Membrane</keyword>
<comment type="subcellular location">
    <subcellularLocation>
        <location evidence="1">Membrane</location>
        <topology evidence="1">Multi-pass membrane protein</topology>
    </subcellularLocation>
</comment>
<feature type="transmembrane region" description="Helical" evidence="8">
    <location>
        <begin position="341"/>
        <end position="359"/>
    </location>
</feature>
<dbReference type="PROSITE" id="PS50850">
    <property type="entry name" value="MFS"/>
    <property type="match status" value="1"/>
</dbReference>
<dbReference type="PROSITE" id="PS00217">
    <property type="entry name" value="SUGAR_TRANSPORT_2"/>
    <property type="match status" value="1"/>
</dbReference>
<dbReference type="GO" id="GO:0016020">
    <property type="term" value="C:membrane"/>
    <property type="evidence" value="ECO:0007669"/>
    <property type="project" value="UniProtKB-SubCell"/>
</dbReference>
<evidence type="ECO:0000256" key="3">
    <source>
        <dbReference type="ARBA" id="ARBA00022448"/>
    </source>
</evidence>
<accession>A0A6A5Y8V2</accession>
<feature type="transmembrane region" description="Helical" evidence="8">
    <location>
        <begin position="400"/>
        <end position="426"/>
    </location>
</feature>
<evidence type="ECO:0000256" key="2">
    <source>
        <dbReference type="ARBA" id="ARBA00010992"/>
    </source>
</evidence>
<keyword evidence="4 8" id="KW-0812">Transmembrane</keyword>
<dbReference type="InterPro" id="IPR005828">
    <property type="entry name" value="MFS_sugar_transport-like"/>
</dbReference>
<name>A0A6A5Y8V2_9PLEO</name>
<keyword evidence="5 8" id="KW-1133">Transmembrane helix</keyword>
<sequence>MAHIQADAGPGARFLYKIVKNDAMKQDPPQIYGWRAFMMACSACFGGMLFGFDIGTIGGVLTLPAFEEKYGLKKLNAVGVANLSANIASTLQAGCFLGCFLAHYVADKWGRKFALQFNGFITVIGCIIQAAAMGSLAAMYIGRFVAGVGVGGASMVVPLYISENAPRAIRGGLTGIYQLFIATGTMLAFWVNYGSIMHIKGPATYIVPLALQALPAILLMGCMALNKESPRFLAKADKWEEATAVLARIRNLPIDHPYVQAEINDISVQLEHERMLIGGAKTKDLLREMFTIPGNRKRAFISIGLMICQQMTGTNAINYYAPQIFKNLGLQGNTTKLFATGIYGVVKMVTCAAFLLFAADSLGRRRSLLWTSIAQGSAMMYIGLYVRISPPLPNQDVPPAGYFALVCIFLFAGFFQFGWGPVCWIYVSEIPTARLRSLNVSIAAATQWLFNFVVARATPNMMATVGSHGYGAFIIYSSFCYAMFFFVWFLIPETKGLSLEKMDDLFGVTELVKNLENDREAHGSVTEVNLDGKEVAREERQEVVPDSPKR</sequence>
<dbReference type="InterPro" id="IPR050360">
    <property type="entry name" value="MFS_Sugar_Transporters"/>
</dbReference>
<feature type="transmembrane region" description="Helical" evidence="8">
    <location>
        <begin position="36"/>
        <end position="63"/>
    </location>
</feature>
<comment type="similarity">
    <text evidence="2 7">Belongs to the major facilitator superfamily. Sugar transporter (TC 2.A.1.1) family.</text>
</comment>
<dbReference type="Pfam" id="PF00083">
    <property type="entry name" value="Sugar_tr"/>
    <property type="match status" value="1"/>
</dbReference>
<dbReference type="Proteomes" id="UP000799778">
    <property type="component" value="Unassembled WGS sequence"/>
</dbReference>
<dbReference type="PRINTS" id="PR00171">
    <property type="entry name" value="SUGRTRNSPORT"/>
</dbReference>
<feature type="transmembrane region" description="Helical" evidence="8">
    <location>
        <begin position="173"/>
        <end position="193"/>
    </location>
</feature>
<keyword evidence="11" id="KW-1185">Reference proteome</keyword>
<dbReference type="InterPro" id="IPR036259">
    <property type="entry name" value="MFS_trans_sf"/>
</dbReference>
<dbReference type="PANTHER" id="PTHR48022:SF21">
    <property type="entry name" value="QUINATE TRANSPORTER, PUTATIVE (AFU_ORTHOLOGUE AFUA_6G06960)-RELATED"/>
    <property type="match status" value="1"/>
</dbReference>
<proteinExistence type="inferred from homology"/>
<dbReference type="PANTHER" id="PTHR48022">
    <property type="entry name" value="PLASTIDIC GLUCOSE TRANSPORTER 4"/>
    <property type="match status" value="1"/>
</dbReference>
<gene>
    <name evidence="10" type="ORF">BU24DRAFT_457918</name>
</gene>
<feature type="transmembrane region" description="Helical" evidence="8">
    <location>
        <begin position="438"/>
        <end position="458"/>
    </location>
</feature>
<feature type="transmembrane region" description="Helical" evidence="8">
    <location>
        <begin position="470"/>
        <end position="491"/>
    </location>
</feature>
<organism evidence="10 11">
    <name type="scientific">Aaosphaeria arxii CBS 175.79</name>
    <dbReference type="NCBI Taxonomy" id="1450172"/>
    <lineage>
        <taxon>Eukaryota</taxon>
        <taxon>Fungi</taxon>
        <taxon>Dikarya</taxon>
        <taxon>Ascomycota</taxon>
        <taxon>Pezizomycotina</taxon>
        <taxon>Dothideomycetes</taxon>
        <taxon>Pleosporomycetidae</taxon>
        <taxon>Pleosporales</taxon>
        <taxon>Pleosporales incertae sedis</taxon>
        <taxon>Aaosphaeria</taxon>
    </lineage>
</organism>
<feature type="transmembrane region" description="Helical" evidence="8">
    <location>
        <begin position="140"/>
        <end position="161"/>
    </location>
</feature>
<evidence type="ECO:0000256" key="5">
    <source>
        <dbReference type="ARBA" id="ARBA00022989"/>
    </source>
</evidence>
<evidence type="ECO:0000259" key="9">
    <source>
        <dbReference type="PROSITE" id="PS50850"/>
    </source>
</evidence>
<protein>
    <submittedName>
        <fullName evidence="10">General substrate transporter</fullName>
    </submittedName>
</protein>
<dbReference type="Gene3D" id="1.20.1250.20">
    <property type="entry name" value="MFS general substrate transporter like domains"/>
    <property type="match status" value="1"/>
</dbReference>
<keyword evidence="3 7" id="KW-0813">Transport</keyword>
<feature type="transmembrane region" description="Helical" evidence="8">
    <location>
        <begin position="113"/>
        <end position="134"/>
    </location>
</feature>
<dbReference type="OrthoDB" id="508119at2759"/>
<dbReference type="GO" id="GO:0005351">
    <property type="term" value="F:carbohydrate:proton symporter activity"/>
    <property type="evidence" value="ECO:0007669"/>
    <property type="project" value="TreeGrafter"/>
</dbReference>
<dbReference type="FunFam" id="1.20.1250.20:FF:000026">
    <property type="entry name" value="MFS quinate transporter QutD"/>
    <property type="match status" value="1"/>
</dbReference>
<feature type="domain" description="Major facilitator superfamily (MFS) profile" evidence="9">
    <location>
        <begin position="39"/>
        <end position="495"/>
    </location>
</feature>
<reference evidence="10" key="1">
    <citation type="journal article" date="2020" name="Stud. Mycol.">
        <title>101 Dothideomycetes genomes: a test case for predicting lifestyles and emergence of pathogens.</title>
        <authorList>
            <person name="Haridas S."/>
            <person name="Albert R."/>
            <person name="Binder M."/>
            <person name="Bloem J."/>
            <person name="Labutti K."/>
            <person name="Salamov A."/>
            <person name="Andreopoulos B."/>
            <person name="Baker S."/>
            <person name="Barry K."/>
            <person name="Bills G."/>
            <person name="Bluhm B."/>
            <person name="Cannon C."/>
            <person name="Castanera R."/>
            <person name="Culley D."/>
            <person name="Daum C."/>
            <person name="Ezra D."/>
            <person name="Gonzalez J."/>
            <person name="Henrissat B."/>
            <person name="Kuo A."/>
            <person name="Liang C."/>
            <person name="Lipzen A."/>
            <person name="Lutzoni F."/>
            <person name="Magnuson J."/>
            <person name="Mondo S."/>
            <person name="Nolan M."/>
            <person name="Ohm R."/>
            <person name="Pangilinan J."/>
            <person name="Park H.-J."/>
            <person name="Ramirez L."/>
            <person name="Alfaro M."/>
            <person name="Sun H."/>
            <person name="Tritt A."/>
            <person name="Yoshinaga Y."/>
            <person name="Zwiers L.-H."/>
            <person name="Turgeon B."/>
            <person name="Goodwin S."/>
            <person name="Spatafora J."/>
            <person name="Crous P."/>
            <person name="Grigoriev I."/>
        </authorList>
    </citation>
    <scope>NUCLEOTIDE SEQUENCE</scope>
    <source>
        <strain evidence="10">CBS 175.79</strain>
    </source>
</reference>
<dbReference type="GeneID" id="54288976"/>
<evidence type="ECO:0000313" key="11">
    <source>
        <dbReference type="Proteomes" id="UP000799778"/>
    </source>
</evidence>
<feature type="transmembrane region" description="Helical" evidence="8">
    <location>
        <begin position="299"/>
        <end position="321"/>
    </location>
</feature>
<evidence type="ECO:0000256" key="8">
    <source>
        <dbReference type="SAM" id="Phobius"/>
    </source>
</evidence>
<evidence type="ECO:0000256" key="4">
    <source>
        <dbReference type="ARBA" id="ARBA00022692"/>
    </source>
</evidence>
<evidence type="ECO:0000256" key="6">
    <source>
        <dbReference type="ARBA" id="ARBA00023136"/>
    </source>
</evidence>
<dbReference type="InterPro" id="IPR005829">
    <property type="entry name" value="Sugar_transporter_CS"/>
</dbReference>
<dbReference type="InterPro" id="IPR020846">
    <property type="entry name" value="MFS_dom"/>
</dbReference>
<dbReference type="PROSITE" id="PS00216">
    <property type="entry name" value="SUGAR_TRANSPORT_1"/>
    <property type="match status" value="1"/>
</dbReference>
<dbReference type="SUPFAM" id="SSF103473">
    <property type="entry name" value="MFS general substrate transporter"/>
    <property type="match status" value="1"/>
</dbReference>
<dbReference type="EMBL" id="ML978066">
    <property type="protein sequence ID" value="KAF2022005.1"/>
    <property type="molecule type" value="Genomic_DNA"/>
</dbReference>
<feature type="transmembrane region" description="Helical" evidence="8">
    <location>
        <begin position="205"/>
        <end position="225"/>
    </location>
</feature>
<evidence type="ECO:0000313" key="10">
    <source>
        <dbReference type="EMBL" id="KAF2022005.1"/>
    </source>
</evidence>
<dbReference type="NCBIfam" id="TIGR00879">
    <property type="entry name" value="SP"/>
    <property type="match status" value="1"/>
</dbReference>
<dbReference type="InterPro" id="IPR003663">
    <property type="entry name" value="Sugar/inositol_transpt"/>
</dbReference>
<feature type="transmembrane region" description="Helical" evidence="8">
    <location>
        <begin position="368"/>
        <end position="388"/>
    </location>
</feature>
<dbReference type="AlphaFoldDB" id="A0A6A5Y8V2"/>
<dbReference type="RefSeq" id="XP_033390344.1">
    <property type="nucleotide sequence ID" value="XM_033531579.1"/>
</dbReference>
<feature type="transmembrane region" description="Helical" evidence="8">
    <location>
        <begin position="83"/>
        <end position="106"/>
    </location>
</feature>
<evidence type="ECO:0000256" key="7">
    <source>
        <dbReference type="RuleBase" id="RU003346"/>
    </source>
</evidence>